<dbReference type="InterPro" id="IPR009959">
    <property type="entry name" value="Cyclase_SnoaL-like"/>
</dbReference>
<dbReference type="PANTHER" id="PTHR38436">
    <property type="entry name" value="POLYKETIDE CYCLASE SNOAL-LIKE DOMAIN"/>
    <property type="match status" value="1"/>
</dbReference>
<evidence type="ECO:0000313" key="1">
    <source>
        <dbReference type="EMBL" id="GAA4974477.1"/>
    </source>
</evidence>
<dbReference type="EMBL" id="BAABHS010000016">
    <property type="protein sequence ID" value="GAA4974477.1"/>
    <property type="molecule type" value="Genomic_DNA"/>
</dbReference>
<dbReference type="Pfam" id="PF07366">
    <property type="entry name" value="SnoaL"/>
    <property type="match status" value="1"/>
</dbReference>
<name>A0ABP9HN10_9ACTN</name>
<organism evidence="1 2">
    <name type="scientific">Yinghuangia aomiensis</name>
    <dbReference type="NCBI Taxonomy" id="676205"/>
    <lineage>
        <taxon>Bacteria</taxon>
        <taxon>Bacillati</taxon>
        <taxon>Actinomycetota</taxon>
        <taxon>Actinomycetes</taxon>
        <taxon>Kitasatosporales</taxon>
        <taxon>Streptomycetaceae</taxon>
        <taxon>Yinghuangia</taxon>
    </lineage>
</organism>
<comment type="caution">
    <text evidence="1">The sequence shown here is derived from an EMBL/GenBank/DDBJ whole genome shotgun (WGS) entry which is preliminary data.</text>
</comment>
<evidence type="ECO:0000313" key="2">
    <source>
        <dbReference type="Proteomes" id="UP001500466"/>
    </source>
</evidence>
<dbReference type="PANTHER" id="PTHR38436:SF1">
    <property type="entry name" value="ESTER CYCLASE"/>
    <property type="match status" value="1"/>
</dbReference>
<gene>
    <name evidence="1" type="ORF">GCM10023205_46420</name>
</gene>
<keyword evidence="2" id="KW-1185">Reference proteome</keyword>
<dbReference type="SUPFAM" id="SSF54427">
    <property type="entry name" value="NTF2-like"/>
    <property type="match status" value="1"/>
</dbReference>
<dbReference type="InterPro" id="IPR032710">
    <property type="entry name" value="NTF2-like_dom_sf"/>
</dbReference>
<sequence length="231" mass="25819">MAFVQIVDCKTSRIDDMNRLMDAWVTQTQGKRTATHAIVGTDRADNAHVVEIVEFPSYEEAERNSHLPETDRIFHEMVALCDEPPVFTDLDVVRDEQLNKAAVTRLFEQISAGNLDVILDLCAADYHDHDQANAIDTVGAEGFRRECAGYRAGFPDFAFTIETQLADGDQVATRWTWRATNTGEYNGMPATGRAVEATGTTTFRMADGKIAEGWWNWDNLGVMRQLGIIDV</sequence>
<dbReference type="Gene3D" id="3.10.450.50">
    <property type="match status" value="1"/>
</dbReference>
<dbReference type="Proteomes" id="UP001500466">
    <property type="component" value="Unassembled WGS sequence"/>
</dbReference>
<proteinExistence type="predicted"/>
<reference evidence="2" key="1">
    <citation type="journal article" date="2019" name="Int. J. Syst. Evol. Microbiol.">
        <title>The Global Catalogue of Microorganisms (GCM) 10K type strain sequencing project: providing services to taxonomists for standard genome sequencing and annotation.</title>
        <authorList>
            <consortium name="The Broad Institute Genomics Platform"/>
            <consortium name="The Broad Institute Genome Sequencing Center for Infectious Disease"/>
            <person name="Wu L."/>
            <person name="Ma J."/>
        </authorList>
    </citation>
    <scope>NUCLEOTIDE SEQUENCE [LARGE SCALE GENOMIC DNA]</scope>
    <source>
        <strain evidence="2">JCM 17986</strain>
    </source>
</reference>
<protein>
    <recommendedName>
        <fullName evidence="3">SnoaL-like polyketide cyclase</fullName>
    </recommendedName>
</protein>
<evidence type="ECO:0008006" key="3">
    <source>
        <dbReference type="Google" id="ProtNLM"/>
    </source>
</evidence>
<dbReference type="RefSeq" id="WP_345677542.1">
    <property type="nucleotide sequence ID" value="NZ_BAABHS010000016.1"/>
</dbReference>
<accession>A0ABP9HN10</accession>